<accession>A0A239GJW5</accession>
<protein>
    <submittedName>
        <fullName evidence="1">Uncharacterized protein</fullName>
    </submittedName>
</protein>
<dbReference type="AlphaFoldDB" id="A0A239GJW5"/>
<evidence type="ECO:0000313" key="1">
    <source>
        <dbReference type="EMBL" id="SNS69459.1"/>
    </source>
</evidence>
<gene>
    <name evidence="1" type="ORF">SAMN06295912_112113</name>
</gene>
<sequence>MSFRQVPTVLAGAPFGARHVSVSRSNESVAALPAAPLLESNR</sequence>
<dbReference type="Proteomes" id="UP000198281">
    <property type="component" value="Unassembled WGS sequence"/>
</dbReference>
<name>A0A239GJW5_9SPHN</name>
<reference evidence="2" key="1">
    <citation type="submission" date="2017-06" db="EMBL/GenBank/DDBJ databases">
        <authorList>
            <person name="Varghese N."/>
            <person name="Submissions S."/>
        </authorList>
    </citation>
    <scope>NUCLEOTIDE SEQUENCE [LARGE SCALE GENOMIC DNA]</scope>
    <source>
        <strain evidence="2">LNB2</strain>
    </source>
</reference>
<organism evidence="1 2">
    <name type="scientific">Edaphosphingomonas laterariae</name>
    <dbReference type="NCBI Taxonomy" id="861865"/>
    <lineage>
        <taxon>Bacteria</taxon>
        <taxon>Pseudomonadati</taxon>
        <taxon>Pseudomonadota</taxon>
        <taxon>Alphaproteobacteria</taxon>
        <taxon>Sphingomonadales</taxon>
        <taxon>Rhizorhabdaceae</taxon>
        <taxon>Edaphosphingomonas</taxon>
    </lineage>
</organism>
<keyword evidence="2" id="KW-1185">Reference proteome</keyword>
<dbReference type="EMBL" id="FZOS01000012">
    <property type="protein sequence ID" value="SNS69459.1"/>
    <property type="molecule type" value="Genomic_DNA"/>
</dbReference>
<proteinExistence type="predicted"/>
<evidence type="ECO:0000313" key="2">
    <source>
        <dbReference type="Proteomes" id="UP000198281"/>
    </source>
</evidence>